<organism evidence="1 2">
    <name type="scientific">Mycobacterium intracellulare 1956</name>
    <dbReference type="NCBI Taxonomy" id="1299331"/>
    <lineage>
        <taxon>Bacteria</taxon>
        <taxon>Bacillati</taxon>
        <taxon>Actinomycetota</taxon>
        <taxon>Actinomycetes</taxon>
        <taxon>Mycobacteriales</taxon>
        <taxon>Mycobacteriaceae</taxon>
        <taxon>Mycobacterium</taxon>
        <taxon>Mycobacterium avium complex (MAC)</taxon>
    </lineage>
</organism>
<name>X8CI21_MYCIT</name>
<evidence type="ECO:0000313" key="2">
    <source>
        <dbReference type="Proteomes" id="UP000020825"/>
    </source>
</evidence>
<accession>X8CI21</accession>
<sequence length="37" mass="4268">MSESLNRQDDDLQRPAPRHLSVIASTLVAWHSPRNIR</sequence>
<protein>
    <submittedName>
        <fullName evidence="1">Uncharacterized protein</fullName>
    </submittedName>
</protein>
<proteinExistence type="predicted"/>
<dbReference type="Proteomes" id="UP000020825">
    <property type="component" value="Unassembled WGS sequence"/>
</dbReference>
<comment type="caution">
    <text evidence="1">The sequence shown here is derived from an EMBL/GenBank/DDBJ whole genome shotgun (WGS) entry which is preliminary data.</text>
</comment>
<reference evidence="1 2" key="1">
    <citation type="submission" date="2013-12" db="EMBL/GenBank/DDBJ databases">
        <authorList>
            <person name="Zelazny A."/>
            <person name="Olivier K."/>
            <person name="Holland S."/>
            <person name="Lenaerts A."/>
            <person name="Ordway D."/>
            <person name="DeGroote M.A."/>
            <person name="Parker T."/>
            <person name="Sizemore C."/>
            <person name="Tallon L.J."/>
            <person name="Sadzewicz L.K."/>
            <person name="Sengamalay N."/>
            <person name="Fraser C.M."/>
            <person name="Hine E."/>
            <person name="Shefchek K.A."/>
            <person name="Das S.P."/>
            <person name="Tettelin H."/>
        </authorList>
    </citation>
    <scope>NUCLEOTIDE SEQUENCE [LARGE SCALE GENOMIC DNA]</scope>
    <source>
        <strain evidence="1 2">1956</strain>
    </source>
</reference>
<evidence type="ECO:0000313" key="1">
    <source>
        <dbReference type="EMBL" id="EUA54925.1"/>
    </source>
</evidence>
<dbReference type="EMBL" id="JAOG01000002">
    <property type="protein sequence ID" value="EUA54925.1"/>
    <property type="molecule type" value="Genomic_DNA"/>
</dbReference>
<gene>
    <name evidence="1" type="ORF">I550_3075</name>
</gene>
<dbReference type="AlphaFoldDB" id="X8CI21"/>